<dbReference type="OrthoDB" id="382684at2759"/>
<reference evidence="2 3" key="1">
    <citation type="journal article" date="2012" name="Nat. Genet.">
        <title>Plasmodium cynomolgi genome sequences provide insight into Plasmodium vivax and the monkey malaria clade.</title>
        <authorList>
            <person name="Tachibana S."/>
            <person name="Sullivan S.A."/>
            <person name="Kawai S."/>
            <person name="Nakamura S."/>
            <person name="Kim H.R."/>
            <person name="Goto N."/>
            <person name="Arisue N."/>
            <person name="Palacpac N.M.Q."/>
            <person name="Honma H."/>
            <person name="Yagi M."/>
            <person name="Tougan T."/>
            <person name="Katakai Y."/>
            <person name="Kaneko O."/>
            <person name="Mita T."/>
            <person name="Kita K."/>
            <person name="Yasutomi Y."/>
            <person name="Sutton P.L."/>
            <person name="Shakhbatyan R."/>
            <person name="Horii T."/>
            <person name="Yasunaga T."/>
            <person name="Barnwell J.W."/>
            <person name="Escalante A.A."/>
            <person name="Carlton J.M."/>
            <person name="Tanabe K."/>
        </authorList>
    </citation>
    <scope>NUCLEOTIDE SEQUENCE [LARGE SCALE GENOMIC DNA]</scope>
    <source>
        <strain evidence="2 3">B</strain>
    </source>
</reference>
<keyword evidence="3" id="KW-1185">Reference proteome</keyword>
<evidence type="ECO:0000313" key="2">
    <source>
        <dbReference type="EMBL" id="GAB69962.1"/>
    </source>
</evidence>
<dbReference type="OMA" id="KHHIRES"/>
<keyword evidence="1" id="KW-0812">Transmembrane</keyword>
<feature type="non-terminal residue" evidence="2">
    <location>
        <position position="1"/>
    </location>
</feature>
<dbReference type="Proteomes" id="UP000006319">
    <property type="component" value="Unassembled WGS sequence"/>
</dbReference>
<keyword evidence="1" id="KW-1133">Transmembrane helix</keyword>
<dbReference type="InterPro" id="IPR008780">
    <property type="entry name" value="Plasmodium_Vir"/>
</dbReference>
<feature type="transmembrane region" description="Helical" evidence="1">
    <location>
        <begin position="39"/>
        <end position="59"/>
    </location>
</feature>
<dbReference type="VEuPathDB" id="PlasmoDB:PCYB_007110"/>
<dbReference type="Pfam" id="PF05795">
    <property type="entry name" value="Plasmodium_Vir"/>
    <property type="match status" value="1"/>
</dbReference>
<name>K6VKJ4_PLACD</name>
<dbReference type="EMBL" id="DF158275">
    <property type="protein sequence ID" value="GAB69962.1"/>
    <property type="molecule type" value="Genomic_DNA"/>
</dbReference>
<protein>
    <submittedName>
        <fullName evidence="2">CYIR protein</fullName>
    </submittedName>
</protein>
<dbReference type="KEGG" id="pcy:PCYB_007110"/>
<evidence type="ECO:0000256" key="1">
    <source>
        <dbReference type="SAM" id="Phobius"/>
    </source>
</evidence>
<organism evidence="2 3">
    <name type="scientific">Plasmodium cynomolgi (strain B)</name>
    <dbReference type="NCBI Taxonomy" id="1120755"/>
    <lineage>
        <taxon>Eukaryota</taxon>
        <taxon>Sar</taxon>
        <taxon>Alveolata</taxon>
        <taxon>Apicomplexa</taxon>
        <taxon>Aconoidasida</taxon>
        <taxon>Haemosporida</taxon>
        <taxon>Plasmodiidae</taxon>
        <taxon>Plasmodium</taxon>
        <taxon>Plasmodium (Plasmodium)</taxon>
    </lineage>
</organism>
<gene>
    <name evidence="2" type="ORF">PCYB_007110</name>
</gene>
<proteinExistence type="predicted"/>
<keyword evidence="1" id="KW-0472">Membrane</keyword>
<dbReference type="GeneID" id="14696504"/>
<accession>K6VKJ4</accession>
<dbReference type="RefSeq" id="XP_004228180.1">
    <property type="nucleotide sequence ID" value="XM_004228132.1"/>
</dbReference>
<sequence length="301" mass="34342">TKEILQQNGIPGHIFEKLGKVLCYIFNEKRITFIILTKIFVGICIIGLKVFSTIIIKIYSELNYNTPETFTVCNDVYSPVDEDIFKMNKVLFDYSKDYEKIKHHIRESNTTCDEKYKGVLENYIDTYSRAYSTCNGTQRTEYDCKYFDKLFPKNDELTKFISLECSESQNQSVSLQEQRPTIQGHASTVYFPQTAAGNENLGMNRHSGFQQDKDTIELISADDTAGGSSSKTIIGSAVPVLGVSFISFLLYRFTPAGGFINKLLGRNRNMYNPIEDIDGFNPYKEGMVDGRRRVNISYHNL</sequence>
<dbReference type="AlphaFoldDB" id="K6VKJ4"/>
<evidence type="ECO:0000313" key="3">
    <source>
        <dbReference type="Proteomes" id="UP000006319"/>
    </source>
</evidence>
<feature type="non-terminal residue" evidence="2">
    <location>
        <position position="301"/>
    </location>
</feature>